<comment type="similarity">
    <text evidence="1">Belongs to the NAR2 family.</text>
</comment>
<dbReference type="GO" id="GO:0042128">
    <property type="term" value="P:nitrate assimilation"/>
    <property type="evidence" value="ECO:0007669"/>
    <property type="project" value="UniProtKB-UniRule"/>
</dbReference>
<keyword evidence="3" id="KW-1185">Reference proteome</keyword>
<keyword evidence="1" id="KW-0534">Nitrate assimilation</keyword>
<feature type="transmembrane region" description="Helical" evidence="1">
    <location>
        <begin position="179"/>
        <end position="198"/>
    </location>
</feature>
<dbReference type="EMBL" id="BSYO01000002">
    <property type="protein sequence ID" value="GMH01235.1"/>
    <property type="molecule type" value="Genomic_DNA"/>
</dbReference>
<dbReference type="GO" id="GO:0015112">
    <property type="term" value="F:nitrate transmembrane transporter activity"/>
    <property type="evidence" value="ECO:0007669"/>
    <property type="project" value="TreeGrafter"/>
</dbReference>
<keyword evidence="1" id="KW-1133">Transmembrane helix</keyword>
<name>A0AAD3RYU4_NEPGR</name>
<dbReference type="InterPro" id="IPR016605">
    <property type="entry name" value="Transptr_NO3_Nar2"/>
</dbReference>
<evidence type="ECO:0000313" key="3">
    <source>
        <dbReference type="Proteomes" id="UP001279734"/>
    </source>
</evidence>
<comment type="caution">
    <text evidence="2">The sequence shown here is derived from an EMBL/GenBank/DDBJ whole genome shotgun (WGS) entry which is preliminary data.</text>
</comment>
<keyword evidence="1" id="KW-0732">Signal</keyword>
<feature type="chain" id="PRO_5041785393" description="High-affinity nitrate transporter" evidence="1">
    <location>
        <begin position="27"/>
        <end position="210"/>
    </location>
</feature>
<gene>
    <name evidence="2" type="ORF">Nepgr_003074</name>
</gene>
<dbReference type="PANTHER" id="PTHR34806:SF1">
    <property type="entry name" value="HIGH-AFFINITY NITRATE TRANSPORTER 3.1"/>
    <property type="match status" value="1"/>
</dbReference>
<keyword evidence="1" id="KW-0812">Transmembrane</keyword>
<keyword evidence="1" id="KW-1003">Cell membrane</keyword>
<accession>A0AAD3RYU4</accession>
<comment type="function">
    <text evidence="1">Involved in nitrate transport.</text>
</comment>
<organism evidence="2 3">
    <name type="scientific">Nepenthes gracilis</name>
    <name type="common">Slender pitcher plant</name>
    <dbReference type="NCBI Taxonomy" id="150966"/>
    <lineage>
        <taxon>Eukaryota</taxon>
        <taxon>Viridiplantae</taxon>
        <taxon>Streptophyta</taxon>
        <taxon>Embryophyta</taxon>
        <taxon>Tracheophyta</taxon>
        <taxon>Spermatophyta</taxon>
        <taxon>Magnoliopsida</taxon>
        <taxon>eudicotyledons</taxon>
        <taxon>Gunneridae</taxon>
        <taxon>Pentapetalae</taxon>
        <taxon>Caryophyllales</taxon>
        <taxon>Nepenthaceae</taxon>
        <taxon>Nepenthes</taxon>
    </lineage>
</organism>
<dbReference type="PIRSF" id="PIRSF012939">
    <property type="entry name" value="Transpt_NO3_Nar2"/>
    <property type="match status" value="1"/>
</dbReference>
<proteinExistence type="inferred from homology"/>
<dbReference type="GO" id="GO:0010167">
    <property type="term" value="P:response to nitrate"/>
    <property type="evidence" value="ECO:0007669"/>
    <property type="project" value="UniProtKB-UniRule"/>
</dbReference>
<dbReference type="PANTHER" id="PTHR34806">
    <property type="entry name" value="HIGH-AFFINITY NITRATE TRANSPORTER 3.2"/>
    <property type="match status" value="1"/>
</dbReference>
<dbReference type="AlphaFoldDB" id="A0AAD3RYU4"/>
<protein>
    <recommendedName>
        <fullName evidence="1">High-affinity nitrate transporter</fullName>
    </recommendedName>
</protein>
<dbReference type="GO" id="GO:0005886">
    <property type="term" value="C:plasma membrane"/>
    <property type="evidence" value="ECO:0007669"/>
    <property type="project" value="UniProtKB-UniRule"/>
</dbReference>
<keyword evidence="1" id="KW-0472">Membrane</keyword>
<sequence length="210" mass="23042">MAARGLVILGAVVLCSLVAVFHGAEGIMFSDLQKTLLVSASPRPGQVLEAGADKITVTWSLNQTYQSGSTDSSYKTVELKLCYAPISQKDRPWRKTVNDNLAKDKTCQHGIVSQPYTPSNSTFSWTISRDVPTATYFIRAYAYNSQSKEVAYGQTTDAGKTTDLFEIRGISGRHVSLDVASAVFSAFSVVSLFGFFYLEKRKAKRATQEK</sequence>
<dbReference type="Pfam" id="PF16974">
    <property type="entry name" value="NAR2"/>
    <property type="match status" value="1"/>
</dbReference>
<evidence type="ECO:0000313" key="2">
    <source>
        <dbReference type="EMBL" id="GMH01235.1"/>
    </source>
</evidence>
<feature type="signal peptide" evidence="1">
    <location>
        <begin position="1"/>
        <end position="26"/>
    </location>
</feature>
<reference evidence="2" key="1">
    <citation type="submission" date="2023-05" db="EMBL/GenBank/DDBJ databases">
        <title>Nepenthes gracilis genome sequencing.</title>
        <authorList>
            <person name="Fukushima K."/>
        </authorList>
    </citation>
    <scope>NUCLEOTIDE SEQUENCE</scope>
    <source>
        <strain evidence="2">SING2019-196</strain>
    </source>
</reference>
<evidence type="ECO:0000256" key="1">
    <source>
        <dbReference type="PIRNR" id="PIRNR012939"/>
    </source>
</evidence>
<dbReference type="Proteomes" id="UP001279734">
    <property type="component" value="Unassembled WGS sequence"/>
</dbReference>